<sequence>MAIITEEAEDHHQDQEPRPKPKPEREREASPPQNPAAASQSSRTNPFVFWFYFTLGVSLVTFLFVSLSSLSPQDPKSWFLSLPASLRQHYSKGRTIKVQIYPNSGPVEVFAIEDGPSSAENVLIIHGLGASSYSFSRVVQSLGSKDIRAIAIDLPGNGFSDKSVAVEEERESGTLERFWDVYSEIREKGVFSAFDQIIETGQMPYQETQVPRVVSRMSFKALELGAEEVGKVLGQVIETMGLAPVHLVLHDSALAMSANWVLNNEGLVRSVTLIDTSAKPALPWWSFKVPVLRDAVLGVPFLHKRLIRSYCVKGISSPDANAHGILMKGRGGSRAMAEIGKRLNHSFNVAEWGSSERLISMPMQVLWSSGWSTEWREEGHRIAKALPRAKFVEHSGGRWPQEDAAEELAEIISKHVSSLPKSVRKVEDEPLPEHVQKIFNEAQGEDHHHHHHHDHDRDHDHMGGYMGAYGMGHGWGG</sequence>
<dbReference type="SUPFAM" id="SSF53474">
    <property type="entry name" value="alpha/beta-Hydrolases"/>
    <property type="match status" value="1"/>
</dbReference>
<dbReference type="EMBL" id="KK198755">
    <property type="protein sequence ID" value="KCW79910.1"/>
    <property type="molecule type" value="Genomic_DNA"/>
</dbReference>
<dbReference type="InParanoid" id="A0A059CPQ4"/>
<evidence type="ECO:0000259" key="3">
    <source>
        <dbReference type="Pfam" id="PF00561"/>
    </source>
</evidence>
<dbReference type="Gramene" id="KCW79910">
    <property type="protein sequence ID" value="KCW79910"/>
    <property type="gene ID" value="EUGRSUZ_C01256"/>
</dbReference>
<dbReference type="STRING" id="71139.A0A059CPQ4"/>
<reference evidence="4" key="1">
    <citation type="submission" date="2013-07" db="EMBL/GenBank/DDBJ databases">
        <title>The genome of Eucalyptus grandis.</title>
        <authorList>
            <person name="Schmutz J."/>
            <person name="Hayes R."/>
            <person name="Myburg A."/>
            <person name="Tuskan G."/>
            <person name="Grattapaglia D."/>
            <person name="Rokhsar D.S."/>
        </authorList>
    </citation>
    <scope>NUCLEOTIDE SEQUENCE</scope>
    <source>
        <tissue evidence="4">Leaf extractions</tissue>
    </source>
</reference>
<dbReference type="InterPro" id="IPR000073">
    <property type="entry name" value="AB_hydrolase_1"/>
</dbReference>
<dbReference type="GO" id="GO:0005783">
    <property type="term" value="C:endoplasmic reticulum"/>
    <property type="evidence" value="ECO:0000318"/>
    <property type="project" value="GO_Central"/>
</dbReference>
<dbReference type="FunCoup" id="A0A059CPQ4">
    <property type="interactions" value="2079"/>
</dbReference>
<keyword evidence="2" id="KW-0812">Transmembrane</keyword>
<keyword evidence="2" id="KW-1133">Transmembrane helix</keyword>
<dbReference type="OMA" id="ANWVLEN"/>
<dbReference type="Gene3D" id="3.40.50.1820">
    <property type="entry name" value="alpha/beta hydrolase"/>
    <property type="match status" value="1"/>
</dbReference>
<dbReference type="GO" id="GO:0009612">
    <property type="term" value="P:response to mechanical stimulus"/>
    <property type="evidence" value="ECO:0007669"/>
    <property type="project" value="EnsemblPlants"/>
</dbReference>
<keyword evidence="2" id="KW-0472">Membrane</keyword>
<dbReference type="KEGG" id="egr:104436734"/>
<dbReference type="Pfam" id="PF00561">
    <property type="entry name" value="Abhydrolase_1"/>
    <property type="match status" value="1"/>
</dbReference>
<dbReference type="GO" id="GO:0016787">
    <property type="term" value="F:hydrolase activity"/>
    <property type="evidence" value="ECO:0000318"/>
    <property type="project" value="GO_Central"/>
</dbReference>
<dbReference type="InterPro" id="IPR050266">
    <property type="entry name" value="AB_hydrolase_sf"/>
</dbReference>
<accession>A0A059CPQ4</accession>
<feature type="transmembrane region" description="Helical" evidence="2">
    <location>
        <begin position="49"/>
        <end position="70"/>
    </location>
</feature>
<dbReference type="ESTHER" id="eucgr-a0a059cpq4">
    <property type="family name" value="Auxin-response-4"/>
</dbReference>
<evidence type="ECO:0000256" key="1">
    <source>
        <dbReference type="SAM" id="MobiDB-lite"/>
    </source>
</evidence>
<proteinExistence type="predicted"/>
<dbReference type="PANTHER" id="PTHR43798:SF33">
    <property type="entry name" value="HYDROLASE, PUTATIVE (AFU_ORTHOLOGUE AFUA_2G14860)-RELATED"/>
    <property type="match status" value="1"/>
</dbReference>
<feature type="domain" description="AB hydrolase-1" evidence="3">
    <location>
        <begin position="122"/>
        <end position="281"/>
    </location>
</feature>
<dbReference type="GO" id="GO:0009733">
    <property type="term" value="P:response to auxin"/>
    <property type="evidence" value="ECO:0007669"/>
    <property type="project" value="EnsemblPlants"/>
</dbReference>
<feature type="region of interest" description="Disordered" evidence="1">
    <location>
        <begin position="1"/>
        <end position="40"/>
    </location>
</feature>
<gene>
    <name evidence="4" type="ORF">EUGRSUZ_C01256</name>
</gene>
<dbReference type="InterPro" id="IPR029058">
    <property type="entry name" value="AB_hydrolase_fold"/>
</dbReference>
<protein>
    <recommendedName>
        <fullName evidence="3">AB hydrolase-1 domain-containing protein</fullName>
    </recommendedName>
</protein>
<dbReference type="PANTHER" id="PTHR43798">
    <property type="entry name" value="MONOACYLGLYCEROL LIPASE"/>
    <property type="match status" value="1"/>
</dbReference>
<evidence type="ECO:0000313" key="4">
    <source>
        <dbReference type="EMBL" id="KCW79910.1"/>
    </source>
</evidence>
<evidence type="ECO:0000256" key="2">
    <source>
        <dbReference type="SAM" id="Phobius"/>
    </source>
</evidence>
<dbReference type="OrthoDB" id="6431331at2759"/>
<name>A0A059CPQ4_EUCGR</name>
<organism evidence="4">
    <name type="scientific">Eucalyptus grandis</name>
    <name type="common">Flooded gum</name>
    <dbReference type="NCBI Taxonomy" id="71139"/>
    <lineage>
        <taxon>Eukaryota</taxon>
        <taxon>Viridiplantae</taxon>
        <taxon>Streptophyta</taxon>
        <taxon>Embryophyta</taxon>
        <taxon>Tracheophyta</taxon>
        <taxon>Spermatophyta</taxon>
        <taxon>Magnoliopsida</taxon>
        <taxon>eudicotyledons</taxon>
        <taxon>Gunneridae</taxon>
        <taxon>Pentapetalae</taxon>
        <taxon>rosids</taxon>
        <taxon>malvids</taxon>
        <taxon>Myrtales</taxon>
        <taxon>Myrtaceae</taxon>
        <taxon>Myrtoideae</taxon>
        <taxon>Eucalypteae</taxon>
        <taxon>Eucalyptus</taxon>
    </lineage>
</organism>
<dbReference type="AlphaFoldDB" id="A0A059CPQ4"/>
<dbReference type="eggNOG" id="ENOG502QUCP">
    <property type="taxonomic scope" value="Eukaryota"/>
</dbReference>
<feature type="compositionally biased region" description="Basic and acidic residues" evidence="1">
    <location>
        <begin position="9"/>
        <end position="29"/>
    </location>
</feature>
<dbReference type="GO" id="GO:0009926">
    <property type="term" value="P:auxin polar transport"/>
    <property type="evidence" value="ECO:0000318"/>
    <property type="project" value="GO_Central"/>
</dbReference>